<reference evidence="2 3" key="1">
    <citation type="submission" date="2016-09" db="EMBL/GenBank/DDBJ databases">
        <authorList>
            <person name="Capua I."/>
            <person name="De Benedictis P."/>
            <person name="Joannis T."/>
            <person name="Lombin L.H."/>
            <person name="Cattoli G."/>
        </authorList>
    </citation>
    <scope>NUCLEOTIDE SEQUENCE [LARGE SCALE GENOMIC DNA]</scope>
    <source>
        <strain evidence="2 3">LMG 25899</strain>
    </source>
</reference>
<protein>
    <submittedName>
        <fullName evidence="2">Uncharacterized protein</fullName>
    </submittedName>
</protein>
<feature type="transmembrane region" description="Helical" evidence="1">
    <location>
        <begin position="220"/>
        <end position="245"/>
    </location>
</feature>
<feature type="transmembrane region" description="Helical" evidence="1">
    <location>
        <begin position="160"/>
        <end position="182"/>
    </location>
</feature>
<dbReference type="STRING" id="762845.BCR26_12860"/>
<evidence type="ECO:0000313" key="3">
    <source>
        <dbReference type="Proteomes" id="UP000095256"/>
    </source>
</evidence>
<feature type="transmembrane region" description="Helical" evidence="1">
    <location>
        <begin position="138"/>
        <end position="154"/>
    </location>
</feature>
<keyword evidence="3" id="KW-1185">Reference proteome</keyword>
<evidence type="ECO:0000313" key="2">
    <source>
        <dbReference type="EMBL" id="OEH82577.1"/>
    </source>
</evidence>
<feature type="transmembrane region" description="Helical" evidence="1">
    <location>
        <begin position="326"/>
        <end position="345"/>
    </location>
</feature>
<keyword evidence="1" id="KW-0812">Transmembrane</keyword>
<feature type="transmembrane region" description="Helical" evidence="1">
    <location>
        <begin position="84"/>
        <end position="103"/>
    </location>
</feature>
<dbReference type="Proteomes" id="UP000095256">
    <property type="component" value="Unassembled WGS sequence"/>
</dbReference>
<feature type="transmembrane region" description="Helical" evidence="1">
    <location>
        <begin position="409"/>
        <end position="426"/>
    </location>
</feature>
<evidence type="ECO:0000256" key="1">
    <source>
        <dbReference type="SAM" id="Phobius"/>
    </source>
</evidence>
<proteinExistence type="predicted"/>
<keyword evidence="1" id="KW-0472">Membrane</keyword>
<dbReference type="AlphaFoldDB" id="A0A1E5KXK6"/>
<dbReference type="EMBL" id="MIEK01000020">
    <property type="protein sequence ID" value="OEH82577.1"/>
    <property type="molecule type" value="Genomic_DNA"/>
</dbReference>
<accession>A0A1E5KXK6</accession>
<feature type="transmembrane region" description="Helical" evidence="1">
    <location>
        <begin position="438"/>
        <end position="464"/>
    </location>
</feature>
<gene>
    <name evidence="2" type="ORF">BCR26_12860</name>
</gene>
<comment type="caution">
    <text evidence="2">The sequence shown here is derived from an EMBL/GenBank/DDBJ whole genome shotgun (WGS) entry which is preliminary data.</text>
</comment>
<feature type="transmembrane region" description="Helical" evidence="1">
    <location>
        <begin position="476"/>
        <end position="493"/>
    </location>
</feature>
<feature type="transmembrane region" description="Helical" evidence="1">
    <location>
        <begin position="499"/>
        <end position="522"/>
    </location>
</feature>
<keyword evidence="1" id="KW-1133">Transmembrane helix</keyword>
<name>A0A1E5KXK6_9ENTE</name>
<feature type="transmembrane region" description="Helical" evidence="1">
    <location>
        <begin position="35"/>
        <end position="64"/>
    </location>
</feature>
<organism evidence="2 3">
    <name type="scientific">Enterococcus rivorum</name>
    <dbReference type="NCBI Taxonomy" id="762845"/>
    <lineage>
        <taxon>Bacteria</taxon>
        <taxon>Bacillati</taxon>
        <taxon>Bacillota</taxon>
        <taxon>Bacilli</taxon>
        <taxon>Lactobacillales</taxon>
        <taxon>Enterococcaceae</taxon>
        <taxon>Enterococcus</taxon>
    </lineage>
</organism>
<feature type="transmembrane region" description="Helical" evidence="1">
    <location>
        <begin position="194"/>
        <end position="214"/>
    </location>
</feature>
<sequence length="533" mass="62038">MVKMINGFVYFVRRIPVVGKKIPSTVYKIYPIKQIVTVVSVIISIFFSILMQFIKLGLFIVIMFFIEGENALTENIRGGVDLAVINNGLFIWFFFIVILRNFYAGVSFSVEQKLIDFYDHFLLKKADVIRGESIIDRLYQGLTYIPAALILGVVTANRVFLPLFIVCSYLAFSYLFLYFGRMIYTWQLSNKNRIIFNGFFSLFIIGIGVGLYYFQISQSLIAFFTSWLGILFLAVILAVSLWLFLHFKQENEFINFLLERSTIQVKEVQEAKKSQNQYLSEGLRMQKNLVLNAEKEFQSLSGSNYLNALLFSRYRSILNKSLRYRFYYIASAWIIIIVASLLGAFKHVKIETITTSLPGLFFIMYFATFGKKVVQMVFVNCDVSMLYYPFYREPKTIITGFNYRFKQTFYYNSIISAGIFVCYLLLHLLNDFLLDWQFFSVLLLALTALAFLFSFHELFIYYLLQPFTGDMSVVSPLYKFVSVLLYWISYISMQLSSLGYFYVVIISIGSLIYVFIGFIVVYKMASKTFKIRS</sequence>